<evidence type="ECO:0000313" key="2">
    <source>
        <dbReference type="Proteomes" id="UP000265520"/>
    </source>
</evidence>
<reference evidence="1 2" key="1">
    <citation type="journal article" date="2018" name="Front. Plant Sci.">
        <title>Red Clover (Trifolium pratense) and Zigzag Clover (T. medium) - A Picture of Genomic Similarities and Differences.</title>
        <authorList>
            <person name="Dluhosova J."/>
            <person name="Istvanek J."/>
            <person name="Nedelnik J."/>
            <person name="Repkova J."/>
        </authorList>
    </citation>
    <scope>NUCLEOTIDE SEQUENCE [LARGE SCALE GENOMIC DNA]</scope>
    <source>
        <strain evidence="2">cv. 10/8</strain>
        <tissue evidence="1">Leaf</tissue>
    </source>
</reference>
<comment type="caution">
    <text evidence="1">The sequence shown here is derived from an EMBL/GenBank/DDBJ whole genome shotgun (WGS) entry which is preliminary data.</text>
</comment>
<dbReference type="EMBL" id="LXQA010888977">
    <property type="protein sequence ID" value="MCI75696.1"/>
    <property type="molecule type" value="Genomic_DNA"/>
</dbReference>
<protein>
    <submittedName>
        <fullName evidence="1">Uncharacterized protein</fullName>
    </submittedName>
</protein>
<accession>A0A392UT63</accession>
<sequence length="31" mass="3889">MKREGRTWEEENHMTRRGRRSMKLVVVEEEE</sequence>
<keyword evidence="2" id="KW-1185">Reference proteome</keyword>
<proteinExistence type="predicted"/>
<feature type="non-terminal residue" evidence="1">
    <location>
        <position position="31"/>
    </location>
</feature>
<dbReference type="AlphaFoldDB" id="A0A392UT63"/>
<organism evidence="1 2">
    <name type="scientific">Trifolium medium</name>
    <dbReference type="NCBI Taxonomy" id="97028"/>
    <lineage>
        <taxon>Eukaryota</taxon>
        <taxon>Viridiplantae</taxon>
        <taxon>Streptophyta</taxon>
        <taxon>Embryophyta</taxon>
        <taxon>Tracheophyta</taxon>
        <taxon>Spermatophyta</taxon>
        <taxon>Magnoliopsida</taxon>
        <taxon>eudicotyledons</taxon>
        <taxon>Gunneridae</taxon>
        <taxon>Pentapetalae</taxon>
        <taxon>rosids</taxon>
        <taxon>fabids</taxon>
        <taxon>Fabales</taxon>
        <taxon>Fabaceae</taxon>
        <taxon>Papilionoideae</taxon>
        <taxon>50 kb inversion clade</taxon>
        <taxon>NPAAA clade</taxon>
        <taxon>Hologalegina</taxon>
        <taxon>IRL clade</taxon>
        <taxon>Trifolieae</taxon>
        <taxon>Trifolium</taxon>
    </lineage>
</organism>
<evidence type="ECO:0000313" key="1">
    <source>
        <dbReference type="EMBL" id="MCI75696.1"/>
    </source>
</evidence>
<name>A0A392UT63_9FABA</name>
<dbReference type="Proteomes" id="UP000265520">
    <property type="component" value="Unassembled WGS sequence"/>
</dbReference>